<dbReference type="Gene3D" id="3.20.20.370">
    <property type="entry name" value="Glycoside hydrolase/deacetylase"/>
    <property type="match status" value="1"/>
</dbReference>
<dbReference type="CDD" id="cd10936">
    <property type="entry name" value="CE4_DAC2"/>
    <property type="match status" value="1"/>
</dbReference>
<dbReference type="InterPro" id="IPR011330">
    <property type="entry name" value="Glyco_hydro/deAcase_b/a-brl"/>
</dbReference>
<evidence type="ECO:0008006" key="4">
    <source>
        <dbReference type="Google" id="ProtNLM"/>
    </source>
</evidence>
<dbReference type="Pfam" id="PF04748">
    <property type="entry name" value="Polysacc_deac_2"/>
    <property type="match status" value="1"/>
</dbReference>
<evidence type="ECO:0000313" key="3">
    <source>
        <dbReference type="Proteomes" id="UP000366872"/>
    </source>
</evidence>
<dbReference type="PANTHER" id="PTHR30105">
    <property type="entry name" value="UNCHARACTERIZED YIBQ-RELATED"/>
    <property type="match status" value="1"/>
</dbReference>
<feature type="signal peptide" evidence="1">
    <location>
        <begin position="1"/>
        <end position="21"/>
    </location>
</feature>
<protein>
    <recommendedName>
        <fullName evidence="4">Divergent polysaccharide deacetylase</fullName>
    </recommendedName>
</protein>
<dbReference type="RefSeq" id="WP_136080791.1">
    <property type="nucleotide sequence ID" value="NZ_CAAHFG010000002.1"/>
</dbReference>
<evidence type="ECO:0000256" key="1">
    <source>
        <dbReference type="SAM" id="SignalP"/>
    </source>
</evidence>
<dbReference type="InterPro" id="IPR006837">
    <property type="entry name" value="Divergent_DAC"/>
</dbReference>
<keyword evidence="3" id="KW-1185">Reference proteome</keyword>
<gene>
    <name evidence="2" type="ORF">PDESU_03787</name>
</gene>
<proteinExistence type="predicted"/>
<dbReference type="EMBL" id="CAAHFG010000002">
    <property type="protein sequence ID" value="VGO15205.1"/>
    <property type="molecule type" value="Genomic_DNA"/>
</dbReference>
<dbReference type="GO" id="GO:0005975">
    <property type="term" value="P:carbohydrate metabolic process"/>
    <property type="evidence" value="ECO:0007669"/>
    <property type="project" value="InterPro"/>
</dbReference>
<sequence>MLIRRPLLIAFALAVSSGAIAAKREKQIFLVIDDAGLALHETQQFLDIPVPMTIAVLPHQKQTKEVCKAISKDRKKEIILHQPMEAYNASKNPGVGAIYNGTKPADVRKILDSNLESVRGAVGVNNHMGSRVTENREVMSEVLGYCKRQGLFFLDSKTAYNSQVPYLAPKHGMHVESRHIFLDIQKDRDYVRRMWGSAVGHAKEHGYVVVIGHIWCAETASAIRDSFETLQNQGYTFHKLSELYE</sequence>
<accession>A0A6C2U5M2</accession>
<evidence type="ECO:0000313" key="2">
    <source>
        <dbReference type="EMBL" id="VGO15205.1"/>
    </source>
</evidence>
<organism evidence="2 3">
    <name type="scientific">Pontiella desulfatans</name>
    <dbReference type="NCBI Taxonomy" id="2750659"/>
    <lineage>
        <taxon>Bacteria</taxon>
        <taxon>Pseudomonadati</taxon>
        <taxon>Kiritimatiellota</taxon>
        <taxon>Kiritimatiellia</taxon>
        <taxon>Kiritimatiellales</taxon>
        <taxon>Pontiellaceae</taxon>
        <taxon>Pontiella</taxon>
    </lineage>
</organism>
<name>A0A6C2U5M2_PONDE</name>
<dbReference type="Proteomes" id="UP000366872">
    <property type="component" value="Unassembled WGS sequence"/>
</dbReference>
<reference evidence="2 3" key="1">
    <citation type="submission" date="2019-04" db="EMBL/GenBank/DDBJ databases">
        <authorList>
            <person name="Van Vliet M D."/>
        </authorList>
    </citation>
    <scope>NUCLEOTIDE SEQUENCE [LARGE SCALE GENOMIC DNA]</scope>
    <source>
        <strain evidence="2 3">F1</strain>
    </source>
</reference>
<dbReference type="PANTHER" id="PTHR30105:SF2">
    <property type="entry name" value="DIVERGENT POLYSACCHARIDE DEACETYLASE SUPERFAMILY"/>
    <property type="match status" value="1"/>
</dbReference>
<dbReference type="SUPFAM" id="SSF88713">
    <property type="entry name" value="Glycoside hydrolase/deacetylase"/>
    <property type="match status" value="1"/>
</dbReference>
<keyword evidence="1" id="KW-0732">Signal</keyword>
<dbReference type="AlphaFoldDB" id="A0A6C2U5M2"/>
<feature type="chain" id="PRO_5025330955" description="Divergent polysaccharide deacetylase" evidence="1">
    <location>
        <begin position="22"/>
        <end position="245"/>
    </location>
</feature>